<feature type="chain" id="PRO_5007380918" evidence="9">
    <location>
        <begin position="33"/>
        <end position="191"/>
    </location>
</feature>
<dbReference type="PIRSF" id="PIRSF034005">
    <property type="entry name" value="OM_lipoprot_Omp19_bac"/>
    <property type="match status" value="1"/>
</dbReference>
<dbReference type="EMBL" id="CCNB01000020">
    <property type="protein sequence ID" value="CDX40134.1"/>
    <property type="molecule type" value="Genomic_DNA"/>
</dbReference>
<feature type="compositionally biased region" description="Polar residues" evidence="8">
    <location>
        <begin position="68"/>
        <end position="86"/>
    </location>
</feature>
<dbReference type="Gene3D" id="2.40.128.10">
    <property type="match status" value="1"/>
</dbReference>
<evidence type="ECO:0000313" key="11">
    <source>
        <dbReference type="EMBL" id="CDX22717.1"/>
    </source>
</evidence>
<comment type="similarity">
    <text evidence="2">Belongs to the rhizobiaceae omp19 lipoprotein family.</text>
</comment>
<accession>A0A090E607</accession>
<feature type="signal peptide" evidence="9">
    <location>
        <begin position="1"/>
        <end position="32"/>
    </location>
</feature>
<feature type="region of interest" description="Disordered" evidence="8">
    <location>
        <begin position="36"/>
        <end position="98"/>
    </location>
</feature>
<evidence type="ECO:0000256" key="4">
    <source>
        <dbReference type="ARBA" id="ARBA00023136"/>
    </source>
</evidence>
<evidence type="ECO:0000256" key="3">
    <source>
        <dbReference type="ARBA" id="ARBA00022729"/>
    </source>
</evidence>
<evidence type="ECO:0000256" key="6">
    <source>
        <dbReference type="ARBA" id="ARBA00023237"/>
    </source>
</evidence>
<feature type="region of interest" description="Disordered" evidence="8">
    <location>
        <begin position="172"/>
        <end position="191"/>
    </location>
</feature>
<dbReference type="STRING" id="69974.MPLDJ20_270040"/>
<evidence type="ECO:0000256" key="5">
    <source>
        <dbReference type="ARBA" id="ARBA00023139"/>
    </source>
</evidence>
<protein>
    <submittedName>
        <fullName evidence="11">Outer membrane lipoprotein omp19 homolog</fullName>
    </submittedName>
</protein>
<dbReference type="InterPro" id="IPR016085">
    <property type="entry name" value="Protease_inh_B-barrel_dom"/>
</dbReference>
<dbReference type="GO" id="GO:0009279">
    <property type="term" value="C:cell outer membrane"/>
    <property type="evidence" value="ECO:0007669"/>
    <property type="project" value="UniProtKB-SubCell"/>
</dbReference>
<keyword evidence="4" id="KW-0472">Membrane</keyword>
<dbReference type="Proteomes" id="UP000045285">
    <property type="component" value="Unassembled WGS sequence"/>
</dbReference>
<keyword evidence="14" id="KW-1185">Reference proteome</keyword>
<name>A0A090E607_MESPL</name>
<evidence type="ECO:0000313" key="12">
    <source>
        <dbReference type="EMBL" id="CDX40134.1"/>
    </source>
</evidence>
<organism evidence="11 14">
    <name type="scientific">Mesorhizobium plurifarium</name>
    <dbReference type="NCBI Taxonomy" id="69974"/>
    <lineage>
        <taxon>Bacteria</taxon>
        <taxon>Pseudomonadati</taxon>
        <taxon>Pseudomonadota</taxon>
        <taxon>Alphaproteobacteria</taxon>
        <taxon>Hyphomicrobiales</taxon>
        <taxon>Phyllobacteriaceae</taxon>
        <taxon>Mesorhizobium</taxon>
    </lineage>
</organism>
<dbReference type="SUPFAM" id="SSF50882">
    <property type="entry name" value="beta-Barrel protease inhibitors"/>
    <property type="match status" value="1"/>
</dbReference>
<evidence type="ECO:0000256" key="7">
    <source>
        <dbReference type="ARBA" id="ARBA00023288"/>
    </source>
</evidence>
<evidence type="ECO:0000259" key="10">
    <source>
        <dbReference type="Pfam" id="PF02974"/>
    </source>
</evidence>
<feature type="domain" description="Alkaline proteinase inhibitor/ Outer membrane lipoprotein Omp19" evidence="10">
    <location>
        <begin position="101"/>
        <end position="191"/>
    </location>
</feature>
<keyword evidence="7 11" id="KW-0449">Lipoprotein</keyword>
<dbReference type="Proteomes" id="UP000046373">
    <property type="component" value="Unassembled WGS sequence"/>
</dbReference>
<evidence type="ECO:0000313" key="16">
    <source>
        <dbReference type="Proteomes" id="UP000046373"/>
    </source>
</evidence>
<evidence type="ECO:0000256" key="9">
    <source>
        <dbReference type="SAM" id="SignalP"/>
    </source>
</evidence>
<reference evidence="15 16" key="2">
    <citation type="submission" date="2014-08" db="EMBL/GenBank/DDBJ databases">
        <authorList>
            <person name="Moulin Lionel"/>
        </authorList>
    </citation>
    <scope>NUCLEOTIDE SEQUENCE [LARGE SCALE GENOMIC DNA]</scope>
</reference>
<evidence type="ECO:0000313" key="15">
    <source>
        <dbReference type="Proteomes" id="UP000046122"/>
    </source>
</evidence>
<gene>
    <name evidence="11" type="primary">omp</name>
    <name evidence="11" type="ORF">MPL3356_40065</name>
    <name evidence="13" type="ORF">MPL3365_150188</name>
    <name evidence="12" type="ORF">MPLDJ20_270040</name>
</gene>
<dbReference type="GO" id="GO:0004866">
    <property type="term" value="F:endopeptidase inhibitor activity"/>
    <property type="evidence" value="ECO:0007669"/>
    <property type="project" value="InterPro"/>
</dbReference>
<dbReference type="Proteomes" id="UP000046122">
    <property type="component" value="Unassembled WGS sequence"/>
</dbReference>
<sequence>MNFSMTRPFSRPPLFSRSGLVAVSLAALVASGCSTSRFSSMDDQQPAPLTPAPSGTVTQNQLPPPASPGTTDPSQFPTAPKNTQVASLPPDGTAPAGATDLTAASVAGVWNVNVSGQSCKVATPQTKFGAGYRAGPLHCPAPIDGIKSWNVAGKQLTLYDENGGTLARLYSSGGEKFDGQTSNGQPISLTR</sequence>
<evidence type="ECO:0000313" key="14">
    <source>
        <dbReference type="Proteomes" id="UP000045285"/>
    </source>
</evidence>
<comment type="subcellular location">
    <subcellularLocation>
        <location evidence="1">Cell outer membrane</location>
        <topology evidence="1">Lipid-anchor</topology>
    </subcellularLocation>
</comment>
<reference evidence="14" key="1">
    <citation type="submission" date="2014-08" db="EMBL/GenBank/DDBJ databases">
        <authorList>
            <person name="Moulin L."/>
        </authorList>
    </citation>
    <scope>NUCLEOTIDE SEQUENCE [LARGE SCALE GENOMIC DNA]</scope>
</reference>
<dbReference type="InterPro" id="IPR010571">
    <property type="entry name" value="OM_lipoprot_Omp19_bac"/>
</dbReference>
<keyword evidence="5" id="KW-0564">Palmitate</keyword>
<dbReference type="PROSITE" id="PS51257">
    <property type="entry name" value="PROKAR_LIPOPROTEIN"/>
    <property type="match status" value="1"/>
</dbReference>
<evidence type="ECO:0000256" key="1">
    <source>
        <dbReference type="ARBA" id="ARBA00004459"/>
    </source>
</evidence>
<keyword evidence="6" id="KW-0998">Cell outer membrane</keyword>
<evidence type="ECO:0000313" key="13">
    <source>
        <dbReference type="EMBL" id="CDX52494.1"/>
    </source>
</evidence>
<dbReference type="EMBL" id="CCNE01000007">
    <property type="protein sequence ID" value="CDX52494.1"/>
    <property type="molecule type" value="Genomic_DNA"/>
</dbReference>
<keyword evidence="3 9" id="KW-0732">Signal</keyword>
<feature type="compositionally biased region" description="Polar residues" evidence="8">
    <location>
        <begin position="179"/>
        <end position="191"/>
    </location>
</feature>
<dbReference type="EMBL" id="CCMZ01000034">
    <property type="protein sequence ID" value="CDX22717.1"/>
    <property type="molecule type" value="Genomic_DNA"/>
</dbReference>
<evidence type="ECO:0000256" key="8">
    <source>
        <dbReference type="SAM" id="MobiDB-lite"/>
    </source>
</evidence>
<dbReference type="InterPro" id="IPR021140">
    <property type="entry name" value="Inh/Omp19"/>
</dbReference>
<proteinExistence type="inferred from homology"/>
<dbReference type="AlphaFoldDB" id="A0A090E607"/>
<evidence type="ECO:0000256" key="2">
    <source>
        <dbReference type="ARBA" id="ARBA00007138"/>
    </source>
</evidence>
<dbReference type="Pfam" id="PF02974">
    <property type="entry name" value="Inh"/>
    <property type="match status" value="1"/>
</dbReference>